<evidence type="ECO:0000256" key="4">
    <source>
        <dbReference type="ARBA" id="ARBA00022603"/>
    </source>
</evidence>
<protein>
    <recommendedName>
        <fullName evidence="7">Protein-L-isoaspartate O-methyltransferase</fullName>
        <ecNumber evidence="7">2.1.1.77</ecNumber>
    </recommendedName>
    <alternativeName>
        <fullName evidence="7">L-isoaspartyl protein carboxyl methyltransferase</fullName>
    </alternativeName>
    <alternativeName>
        <fullName evidence="7">Protein L-isoaspartyl methyltransferase</fullName>
    </alternativeName>
    <alternativeName>
        <fullName evidence="7">Protein-beta-aspartate methyltransferase</fullName>
        <shortName evidence="7">PIMT</shortName>
    </alternativeName>
</protein>
<evidence type="ECO:0000256" key="5">
    <source>
        <dbReference type="ARBA" id="ARBA00022679"/>
    </source>
</evidence>
<evidence type="ECO:0000256" key="2">
    <source>
        <dbReference type="ARBA" id="ARBA00005369"/>
    </source>
</evidence>
<sequence>MAKVGITRILRAAIAEACHLLLFPMHADTYRHRGARRTLVEELRRKGIRDERVLAAIGTVPRHLFFDPAFQAHAYQDKAFPIGEGQTISQPYTVAYQTELLRLQPQDRVLEIGTGSGYQCCVLLELVSQVWSIEYQPVLYERTRKRLAALNRAAHLYCGDGSVGLPDQAAFDKILVTAGSPTLPRPLLRQLRIGGALVIPVGDAQTQRMMRVVRESEEEFSREVFEEFRFVPLLGRAGWQQ</sequence>
<dbReference type="AlphaFoldDB" id="A0A238V478"/>
<dbReference type="EC" id="2.1.1.77" evidence="7"/>
<keyword evidence="4 7" id="KW-0489">Methyltransferase</keyword>
<proteinExistence type="inferred from homology"/>
<evidence type="ECO:0000256" key="3">
    <source>
        <dbReference type="ARBA" id="ARBA00022490"/>
    </source>
</evidence>
<evidence type="ECO:0000256" key="1">
    <source>
        <dbReference type="ARBA" id="ARBA00004496"/>
    </source>
</evidence>
<dbReference type="FunFam" id="3.40.50.150:FF:000010">
    <property type="entry name" value="Protein-L-isoaspartate O-methyltransferase"/>
    <property type="match status" value="1"/>
</dbReference>
<dbReference type="EMBL" id="FZNS01000001">
    <property type="protein sequence ID" value="SNR29292.1"/>
    <property type="molecule type" value="Genomic_DNA"/>
</dbReference>
<comment type="subcellular location">
    <subcellularLocation>
        <location evidence="1 7">Cytoplasm</location>
    </subcellularLocation>
</comment>
<dbReference type="PANTHER" id="PTHR11579:SF0">
    <property type="entry name" value="PROTEIN-L-ISOASPARTATE(D-ASPARTATE) O-METHYLTRANSFERASE"/>
    <property type="match status" value="1"/>
</dbReference>
<comment type="similarity">
    <text evidence="2 7">Belongs to the methyltransferase superfamily. L-isoaspartyl/D-aspartyl protein methyltransferase family.</text>
</comment>
<dbReference type="InterPro" id="IPR029063">
    <property type="entry name" value="SAM-dependent_MTases_sf"/>
</dbReference>
<gene>
    <name evidence="7" type="primary">pcm</name>
    <name evidence="8" type="ORF">SAMN06269173_101120</name>
</gene>
<dbReference type="Gene3D" id="3.40.50.150">
    <property type="entry name" value="Vaccinia Virus protein VP39"/>
    <property type="match status" value="1"/>
</dbReference>
<dbReference type="GO" id="GO:0005737">
    <property type="term" value="C:cytoplasm"/>
    <property type="evidence" value="ECO:0007669"/>
    <property type="project" value="UniProtKB-SubCell"/>
</dbReference>
<keyword evidence="6 7" id="KW-0949">S-adenosyl-L-methionine</keyword>
<organism evidence="8 9">
    <name type="scientific">Hymenobacter mucosus</name>
    <dbReference type="NCBI Taxonomy" id="1411120"/>
    <lineage>
        <taxon>Bacteria</taxon>
        <taxon>Pseudomonadati</taxon>
        <taxon>Bacteroidota</taxon>
        <taxon>Cytophagia</taxon>
        <taxon>Cytophagales</taxon>
        <taxon>Hymenobacteraceae</taxon>
        <taxon>Hymenobacter</taxon>
    </lineage>
</organism>
<reference evidence="9" key="1">
    <citation type="submission" date="2017-06" db="EMBL/GenBank/DDBJ databases">
        <authorList>
            <person name="Varghese N."/>
            <person name="Submissions S."/>
        </authorList>
    </citation>
    <scope>NUCLEOTIDE SEQUENCE [LARGE SCALE GENOMIC DNA]</scope>
    <source>
        <strain evidence="9">DSM 28041</strain>
    </source>
</reference>
<dbReference type="InterPro" id="IPR000682">
    <property type="entry name" value="PCMT"/>
</dbReference>
<dbReference type="HAMAP" id="MF_00090">
    <property type="entry name" value="PIMT"/>
    <property type="match status" value="1"/>
</dbReference>
<comment type="catalytic activity">
    <reaction evidence="7">
        <text>[protein]-L-isoaspartate + S-adenosyl-L-methionine = [protein]-L-isoaspartate alpha-methyl ester + S-adenosyl-L-homocysteine</text>
        <dbReference type="Rhea" id="RHEA:12705"/>
        <dbReference type="Rhea" id="RHEA-COMP:12143"/>
        <dbReference type="Rhea" id="RHEA-COMP:12144"/>
        <dbReference type="ChEBI" id="CHEBI:57856"/>
        <dbReference type="ChEBI" id="CHEBI:59789"/>
        <dbReference type="ChEBI" id="CHEBI:90596"/>
        <dbReference type="ChEBI" id="CHEBI:90598"/>
        <dbReference type="EC" id="2.1.1.77"/>
    </reaction>
</comment>
<dbReference type="GO" id="GO:0032259">
    <property type="term" value="P:methylation"/>
    <property type="evidence" value="ECO:0007669"/>
    <property type="project" value="UniProtKB-KW"/>
</dbReference>
<feature type="active site" evidence="7">
    <location>
        <position position="89"/>
    </location>
</feature>
<dbReference type="Proteomes" id="UP000198310">
    <property type="component" value="Unassembled WGS sequence"/>
</dbReference>
<dbReference type="PANTHER" id="PTHR11579">
    <property type="entry name" value="PROTEIN-L-ISOASPARTATE O-METHYLTRANSFERASE"/>
    <property type="match status" value="1"/>
</dbReference>
<dbReference type="GO" id="GO:0030091">
    <property type="term" value="P:protein repair"/>
    <property type="evidence" value="ECO:0007669"/>
    <property type="project" value="UniProtKB-UniRule"/>
</dbReference>
<dbReference type="CDD" id="cd02440">
    <property type="entry name" value="AdoMet_MTases"/>
    <property type="match status" value="1"/>
</dbReference>
<name>A0A238V478_9BACT</name>
<comment type="function">
    <text evidence="7">Catalyzes the methyl esterification of L-isoaspartyl residues in peptides and proteins that result from spontaneous decomposition of normal L-aspartyl and L-asparaginyl residues. It plays a role in the repair and/or degradation of damaged proteins.</text>
</comment>
<evidence type="ECO:0000313" key="8">
    <source>
        <dbReference type="EMBL" id="SNR29292.1"/>
    </source>
</evidence>
<dbReference type="NCBIfam" id="NF001453">
    <property type="entry name" value="PRK00312.1"/>
    <property type="match status" value="1"/>
</dbReference>
<keyword evidence="5 7" id="KW-0808">Transferase</keyword>
<dbReference type="NCBIfam" id="TIGR00080">
    <property type="entry name" value="pimt"/>
    <property type="match status" value="1"/>
</dbReference>
<dbReference type="Pfam" id="PF01135">
    <property type="entry name" value="PCMT"/>
    <property type="match status" value="1"/>
</dbReference>
<keyword evidence="9" id="KW-1185">Reference proteome</keyword>
<dbReference type="GO" id="GO:0004719">
    <property type="term" value="F:protein-L-isoaspartate (D-aspartate) O-methyltransferase activity"/>
    <property type="evidence" value="ECO:0007669"/>
    <property type="project" value="UniProtKB-UniRule"/>
</dbReference>
<evidence type="ECO:0000256" key="6">
    <source>
        <dbReference type="ARBA" id="ARBA00022691"/>
    </source>
</evidence>
<dbReference type="SUPFAM" id="SSF53335">
    <property type="entry name" value="S-adenosyl-L-methionine-dependent methyltransferases"/>
    <property type="match status" value="1"/>
</dbReference>
<evidence type="ECO:0000313" key="9">
    <source>
        <dbReference type="Proteomes" id="UP000198310"/>
    </source>
</evidence>
<keyword evidence="3 7" id="KW-0963">Cytoplasm</keyword>
<accession>A0A238V478</accession>
<evidence type="ECO:0000256" key="7">
    <source>
        <dbReference type="HAMAP-Rule" id="MF_00090"/>
    </source>
</evidence>